<reference evidence="1 2" key="1">
    <citation type="journal article" date="2015" name="Genome Biol. Evol.">
        <title>The genome of winter moth (Operophtera brumata) provides a genomic perspective on sexual dimorphism and phenology.</title>
        <authorList>
            <person name="Derks M.F."/>
            <person name="Smit S."/>
            <person name="Salis L."/>
            <person name="Schijlen E."/>
            <person name="Bossers A."/>
            <person name="Mateman C."/>
            <person name="Pijl A.S."/>
            <person name="de Ridder D."/>
            <person name="Groenen M.A."/>
            <person name="Visser M.E."/>
            <person name="Megens H.J."/>
        </authorList>
    </citation>
    <scope>NUCLEOTIDE SEQUENCE [LARGE SCALE GENOMIC DNA]</scope>
    <source>
        <strain evidence="1">WM2013NL</strain>
        <tissue evidence="1">Head and thorax</tissue>
    </source>
</reference>
<organism evidence="1 2">
    <name type="scientific">Operophtera brumata</name>
    <name type="common">Winter moth</name>
    <name type="synonym">Phalaena brumata</name>
    <dbReference type="NCBI Taxonomy" id="104452"/>
    <lineage>
        <taxon>Eukaryota</taxon>
        <taxon>Metazoa</taxon>
        <taxon>Ecdysozoa</taxon>
        <taxon>Arthropoda</taxon>
        <taxon>Hexapoda</taxon>
        <taxon>Insecta</taxon>
        <taxon>Pterygota</taxon>
        <taxon>Neoptera</taxon>
        <taxon>Endopterygota</taxon>
        <taxon>Lepidoptera</taxon>
        <taxon>Glossata</taxon>
        <taxon>Ditrysia</taxon>
        <taxon>Geometroidea</taxon>
        <taxon>Geometridae</taxon>
        <taxon>Larentiinae</taxon>
        <taxon>Operophtera</taxon>
    </lineage>
</organism>
<dbReference type="Proteomes" id="UP000037510">
    <property type="component" value="Unassembled WGS sequence"/>
</dbReference>
<name>A0A0L7L612_OPEBR</name>
<keyword evidence="2" id="KW-1185">Reference proteome</keyword>
<dbReference type="EMBL" id="JTDY01002674">
    <property type="protein sequence ID" value="KOB70968.1"/>
    <property type="molecule type" value="Genomic_DNA"/>
</dbReference>
<sequence>MSYGTEPPHVWSSSTGEVSPYGPLWDAPPAPVPYPDILAFPPSDLAISVVYASLECACHHTPEKISQCFEVVKGVKEYLK</sequence>
<evidence type="ECO:0000313" key="1">
    <source>
        <dbReference type="EMBL" id="KOB70968.1"/>
    </source>
</evidence>
<evidence type="ECO:0000313" key="2">
    <source>
        <dbReference type="Proteomes" id="UP000037510"/>
    </source>
</evidence>
<proteinExistence type="predicted"/>
<dbReference type="AlphaFoldDB" id="A0A0L7L612"/>
<gene>
    <name evidence="1" type="ORF">OBRU01_14886</name>
</gene>
<accession>A0A0L7L612</accession>
<protein>
    <submittedName>
        <fullName evidence="1">Putative n-twist</fullName>
    </submittedName>
</protein>
<comment type="caution">
    <text evidence="1">The sequence shown here is derived from an EMBL/GenBank/DDBJ whole genome shotgun (WGS) entry which is preliminary data.</text>
</comment>